<dbReference type="Pfam" id="PF20258">
    <property type="entry name" value="tRNA_Me_trans_C"/>
    <property type="match status" value="1"/>
</dbReference>
<dbReference type="InterPro" id="IPR046884">
    <property type="entry name" value="MnmA-like_central"/>
</dbReference>
<comment type="function">
    <text evidence="1">Catalyzes the 2-thiolation of uridine at the wobble position (U34) of mitochondrial tRNA(Lys), tRNA(Glu) and tRNA(Gln). Required for the formation of 5-taurinomethyl-2-thiouridine (tm5s2U) of mitochondrial tRNA(Lys), tRNA(Glu), and tRNA(Gln) at the wobble position. ATP is required to activate the C2 atom of the wobble base.</text>
</comment>
<sequence length="470" mass="50690">MVDATAQTPQLPAGVRTLDPERTDPEAHGHFGVLNRFTRPLSTSTTTATATATATSGLQDIKLPTLDDLYLKAGDNVVVAMSGGVDSSLTLRLLAELPLNLSVLFMRNWDPLLSEESAADQAGDAHDTTLSYSSRDAGPTRAPNMSPCAWERDWADVKRVCAHVGIPERDISLLDLSKEYWSQVFEPAVAAWEAGQTPNPDVACNREIKFGALMQHIKPGHYLATGHYARVVRSPSGDATLHRAVDHNKDQTYYLSQVPRGQLAKAVFPLAGIPKPRVRDLAAHFELPTATREESMGVCFIGERGRFGDFVSQYTSPPTTTGYLVDSTGKRYGAHRGSHYYTIGQRARVGGMDGRWFVAQKGVGESGSDILLVQGGDHPALQCEELTCGEFNWIAGAPPVEVADGRVLDALVQVRHRMAPVTARVALVDGHVHIVFDDPVAAVAPGQIAGVYRGDQCLGSGLIATTRCSE</sequence>
<comment type="caution">
    <text evidence="15">The sequence shown here is derived from an EMBL/GenBank/DDBJ whole genome shotgun (WGS) entry which is preliminary data.</text>
</comment>
<feature type="domain" description="tRNA-specific 2-thiouridylase MnmA-like C-terminal" evidence="13">
    <location>
        <begin position="385"/>
        <end position="463"/>
    </location>
</feature>
<evidence type="ECO:0000256" key="1">
    <source>
        <dbReference type="ARBA" id="ARBA00003986"/>
    </source>
</evidence>
<dbReference type="Proteomes" id="UP001565368">
    <property type="component" value="Unassembled WGS sequence"/>
</dbReference>
<evidence type="ECO:0000259" key="13">
    <source>
        <dbReference type="Pfam" id="PF20258"/>
    </source>
</evidence>
<accession>A0ABR3QEA0</accession>
<organism evidence="15 16">
    <name type="scientific">Vanrija albida</name>
    <dbReference type="NCBI Taxonomy" id="181172"/>
    <lineage>
        <taxon>Eukaryota</taxon>
        <taxon>Fungi</taxon>
        <taxon>Dikarya</taxon>
        <taxon>Basidiomycota</taxon>
        <taxon>Agaricomycotina</taxon>
        <taxon>Tremellomycetes</taxon>
        <taxon>Trichosporonales</taxon>
        <taxon>Trichosporonaceae</taxon>
        <taxon>Vanrija</taxon>
    </lineage>
</organism>
<dbReference type="NCBIfam" id="TIGR00420">
    <property type="entry name" value="trmU"/>
    <property type="match status" value="1"/>
</dbReference>
<feature type="domain" description="tRNA-specific 2-thiouridylase MnmA-like central" evidence="14">
    <location>
        <begin position="309"/>
        <end position="361"/>
    </location>
</feature>
<dbReference type="CDD" id="cd01998">
    <property type="entry name" value="MnmA_TRMU-like"/>
    <property type="match status" value="1"/>
</dbReference>
<dbReference type="InterPro" id="IPR004506">
    <property type="entry name" value="MnmA-like"/>
</dbReference>
<dbReference type="InterPro" id="IPR046885">
    <property type="entry name" value="MnmA-like_C"/>
</dbReference>
<feature type="compositionally biased region" description="Basic and acidic residues" evidence="12">
    <location>
        <begin position="18"/>
        <end position="27"/>
    </location>
</feature>
<keyword evidence="16" id="KW-1185">Reference proteome</keyword>
<evidence type="ECO:0000256" key="5">
    <source>
        <dbReference type="ARBA" id="ARBA00022679"/>
    </source>
</evidence>
<keyword evidence="7" id="KW-0547">Nucleotide-binding</keyword>
<dbReference type="EMBL" id="JBBXJM010000001">
    <property type="protein sequence ID" value="KAL1412985.1"/>
    <property type="molecule type" value="Genomic_DNA"/>
</dbReference>
<evidence type="ECO:0000256" key="8">
    <source>
        <dbReference type="ARBA" id="ARBA00022840"/>
    </source>
</evidence>
<dbReference type="InterPro" id="IPR014729">
    <property type="entry name" value="Rossmann-like_a/b/a_fold"/>
</dbReference>
<dbReference type="EC" id="2.8.1.14" evidence="3"/>
<dbReference type="Pfam" id="PF20259">
    <property type="entry name" value="tRNA_Me_trans_M"/>
    <property type="match status" value="1"/>
</dbReference>
<evidence type="ECO:0000259" key="14">
    <source>
        <dbReference type="Pfam" id="PF20259"/>
    </source>
</evidence>
<protein>
    <recommendedName>
        <fullName evidence="3">tRNA-5-taurinomethyluridine 2-sulfurtransferase</fullName>
        <ecNumber evidence="3">2.8.1.14</ecNumber>
    </recommendedName>
</protein>
<feature type="compositionally biased region" description="Polar residues" evidence="12">
    <location>
        <begin position="1"/>
        <end position="10"/>
    </location>
</feature>
<comment type="similarity">
    <text evidence="2">Belongs to the MnmA/TRMU family.</text>
</comment>
<feature type="region of interest" description="Disordered" evidence="12">
    <location>
        <begin position="1"/>
        <end position="27"/>
    </location>
</feature>
<dbReference type="GeneID" id="95981777"/>
<keyword evidence="8" id="KW-0067">ATP-binding</keyword>
<keyword evidence="10" id="KW-1015">Disulfide bond</keyword>
<dbReference type="Gene3D" id="2.30.30.280">
    <property type="entry name" value="Adenine nucleotide alpha hydrolases-like domains"/>
    <property type="match status" value="1"/>
</dbReference>
<keyword evidence="4" id="KW-0820">tRNA-binding</keyword>
<evidence type="ECO:0000256" key="6">
    <source>
        <dbReference type="ARBA" id="ARBA00022694"/>
    </source>
</evidence>
<name>A0ABR3QEA0_9TREE</name>
<reference evidence="15 16" key="1">
    <citation type="submission" date="2023-08" db="EMBL/GenBank/DDBJ databases">
        <title>Annotated Genome Sequence of Vanrija albida AlHP1.</title>
        <authorList>
            <person name="Herzog R."/>
        </authorList>
    </citation>
    <scope>NUCLEOTIDE SEQUENCE [LARGE SCALE GENOMIC DNA]</scope>
    <source>
        <strain evidence="15 16">AlHP1</strain>
    </source>
</reference>
<dbReference type="RefSeq" id="XP_069212929.1">
    <property type="nucleotide sequence ID" value="XM_069349385.1"/>
</dbReference>
<dbReference type="SUPFAM" id="SSF52402">
    <property type="entry name" value="Adenine nucleotide alpha hydrolases-like"/>
    <property type="match status" value="1"/>
</dbReference>
<dbReference type="Gene3D" id="3.40.50.620">
    <property type="entry name" value="HUPs"/>
    <property type="match status" value="1"/>
</dbReference>
<evidence type="ECO:0000256" key="10">
    <source>
        <dbReference type="ARBA" id="ARBA00023157"/>
    </source>
</evidence>
<evidence type="ECO:0000256" key="3">
    <source>
        <dbReference type="ARBA" id="ARBA00011953"/>
    </source>
</evidence>
<keyword evidence="6" id="KW-0819">tRNA processing</keyword>
<evidence type="ECO:0000256" key="7">
    <source>
        <dbReference type="ARBA" id="ARBA00022741"/>
    </source>
</evidence>
<dbReference type="NCBIfam" id="NF001138">
    <property type="entry name" value="PRK00143.1"/>
    <property type="match status" value="1"/>
</dbReference>
<evidence type="ECO:0000256" key="4">
    <source>
        <dbReference type="ARBA" id="ARBA00022555"/>
    </source>
</evidence>
<evidence type="ECO:0000256" key="12">
    <source>
        <dbReference type="SAM" id="MobiDB-lite"/>
    </source>
</evidence>
<dbReference type="PANTHER" id="PTHR11933">
    <property type="entry name" value="TRNA 5-METHYLAMINOMETHYL-2-THIOURIDYLATE -METHYLTRANSFERASE"/>
    <property type="match status" value="1"/>
</dbReference>
<evidence type="ECO:0000313" key="15">
    <source>
        <dbReference type="EMBL" id="KAL1412985.1"/>
    </source>
</evidence>
<proteinExistence type="inferred from homology"/>
<keyword evidence="5" id="KW-0808">Transferase</keyword>
<evidence type="ECO:0000256" key="11">
    <source>
        <dbReference type="ARBA" id="ARBA00049564"/>
    </source>
</evidence>
<dbReference type="Gene3D" id="2.40.30.10">
    <property type="entry name" value="Translation factors"/>
    <property type="match status" value="1"/>
</dbReference>
<comment type="catalytic activity">
    <reaction evidence="11">
        <text>5-taurinomethyluridine(34) in tRNA + S-sulfanyl-L-cysteinyl-[protein] + AH2 + ATP = 5-taurinomethyl-2-thiouridine(34) in tRNA + L-cysteinyl-[protein] + A + AMP + diphosphate + H(+)</text>
        <dbReference type="Rhea" id="RHEA:47040"/>
        <dbReference type="Rhea" id="RHEA-COMP:10131"/>
        <dbReference type="Rhea" id="RHEA-COMP:11726"/>
        <dbReference type="Rhea" id="RHEA-COMP:11732"/>
        <dbReference type="Rhea" id="RHEA-COMP:11733"/>
        <dbReference type="ChEBI" id="CHEBI:13193"/>
        <dbReference type="ChEBI" id="CHEBI:15378"/>
        <dbReference type="ChEBI" id="CHEBI:17499"/>
        <dbReference type="ChEBI" id="CHEBI:29950"/>
        <dbReference type="ChEBI" id="CHEBI:30616"/>
        <dbReference type="ChEBI" id="CHEBI:33019"/>
        <dbReference type="ChEBI" id="CHEBI:61963"/>
        <dbReference type="ChEBI" id="CHEBI:87171"/>
        <dbReference type="ChEBI" id="CHEBI:87172"/>
        <dbReference type="ChEBI" id="CHEBI:456215"/>
        <dbReference type="EC" id="2.8.1.14"/>
    </reaction>
</comment>
<gene>
    <name evidence="15" type="ORF">Q8F55_000734</name>
</gene>
<dbReference type="InterPro" id="IPR023382">
    <property type="entry name" value="MnmA-like_central_sf"/>
</dbReference>
<keyword evidence="9" id="KW-0694">RNA-binding</keyword>
<evidence type="ECO:0000256" key="2">
    <source>
        <dbReference type="ARBA" id="ARBA00006191"/>
    </source>
</evidence>
<evidence type="ECO:0000256" key="9">
    <source>
        <dbReference type="ARBA" id="ARBA00022884"/>
    </source>
</evidence>
<dbReference type="Pfam" id="PF03054">
    <property type="entry name" value="tRNA_Me_trans"/>
    <property type="match status" value="1"/>
</dbReference>
<dbReference type="PANTHER" id="PTHR11933:SF5">
    <property type="entry name" value="MITOCHONDRIAL TRNA-SPECIFIC 2-THIOURIDYLASE 1"/>
    <property type="match status" value="1"/>
</dbReference>
<evidence type="ECO:0000313" key="16">
    <source>
        <dbReference type="Proteomes" id="UP001565368"/>
    </source>
</evidence>
<feature type="region of interest" description="Disordered" evidence="12">
    <location>
        <begin position="118"/>
        <end position="144"/>
    </location>
</feature>